<dbReference type="SMART" id="SM00129">
    <property type="entry name" value="KISc"/>
    <property type="match status" value="1"/>
</dbReference>
<dbReference type="EMBL" id="GG745368">
    <property type="protein sequence ID" value="KNE70778.1"/>
    <property type="molecule type" value="Genomic_DNA"/>
</dbReference>
<dbReference type="InterPro" id="IPR036961">
    <property type="entry name" value="Kinesin_motor_dom_sf"/>
</dbReference>
<dbReference type="InterPro" id="IPR001752">
    <property type="entry name" value="Kinesin_motor_dom"/>
</dbReference>
<dbReference type="GO" id="GO:0051231">
    <property type="term" value="P:spindle elongation"/>
    <property type="evidence" value="ECO:0007669"/>
    <property type="project" value="TreeGrafter"/>
</dbReference>
<dbReference type="SUPFAM" id="SSF52540">
    <property type="entry name" value="P-loop containing nucleoside triphosphate hydrolases"/>
    <property type="match status" value="1"/>
</dbReference>
<evidence type="ECO:0000256" key="4">
    <source>
        <dbReference type="ARBA" id="ARBA00023175"/>
    </source>
</evidence>
<feature type="region of interest" description="Disordered" evidence="7">
    <location>
        <begin position="495"/>
        <end position="644"/>
    </location>
</feature>
<keyword evidence="2 5" id="KW-0547">Nucleotide-binding</keyword>
<evidence type="ECO:0000256" key="3">
    <source>
        <dbReference type="ARBA" id="ARBA00022840"/>
    </source>
</evidence>
<keyword evidence="4 5" id="KW-0505">Motor protein</keyword>
<dbReference type="InterPro" id="IPR027417">
    <property type="entry name" value="P-loop_NTPase"/>
</dbReference>
<reference evidence="10" key="2">
    <citation type="submission" date="2009-11" db="EMBL/GenBank/DDBJ databases">
        <title>The Genome Sequence of Allomyces macrogynus strain ATCC 38327.</title>
        <authorList>
            <consortium name="The Broad Institute Genome Sequencing Platform"/>
            <person name="Russ C."/>
            <person name="Cuomo C."/>
            <person name="Shea T."/>
            <person name="Young S.K."/>
            <person name="Zeng Q."/>
            <person name="Koehrsen M."/>
            <person name="Haas B."/>
            <person name="Borodovsky M."/>
            <person name="Guigo R."/>
            <person name="Alvarado L."/>
            <person name="Berlin A."/>
            <person name="Borenstein D."/>
            <person name="Chen Z."/>
            <person name="Engels R."/>
            <person name="Freedman E."/>
            <person name="Gellesch M."/>
            <person name="Goldberg J."/>
            <person name="Griggs A."/>
            <person name="Gujja S."/>
            <person name="Heiman D."/>
            <person name="Hepburn T."/>
            <person name="Howarth C."/>
            <person name="Jen D."/>
            <person name="Larson L."/>
            <person name="Lewis B."/>
            <person name="Mehta T."/>
            <person name="Park D."/>
            <person name="Pearson M."/>
            <person name="Roberts A."/>
            <person name="Saif S."/>
            <person name="Shenoy N."/>
            <person name="Sisk P."/>
            <person name="Stolte C."/>
            <person name="Sykes S."/>
            <person name="Walk T."/>
            <person name="White J."/>
            <person name="Yandava C."/>
            <person name="Burger G."/>
            <person name="Gray M.W."/>
            <person name="Holland P.W.H."/>
            <person name="King N."/>
            <person name="Lang F.B.F."/>
            <person name="Roger A.J."/>
            <person name="Ruiz-Trillo I."/>
            <person name="Lander E."/>
            <person name="Nusbaum C."/>
        </authorList>
    </citation>
    <scope>NUCLEOTIDE SEQUENCE [LARGE SCALE GENOMIC DNA]</scope>
    <source>
        <strain evidence="10">ATCC 38327</strain>
    </source>
</reference>
<dbReference type="PANTHER" id="PTHR47969">
    <property type="entry name" value="CHROMOSOME-ASSOCIATED KINESIN KIF4A-RELATED"/>
    <property type="match status" value="1"/>
</dbReference>
<dbReference type="OrthoDB" id="3176171at2759"/>
<feature type="domain" description="Kinesin motor" evidence="8">
    <location>
        <begin position="19"/>
        <end position="361"/>
    </location>
</feature>
<dbReference type="GO" id="GO:0005524">
    <property type="term" value="F:ATP binding"/>
    <property type="evidence" value="ECO:0007669"/>
    <property type="project" value="UniProtKB-UniRule"/>
</dbReference>
<dbReference type="GO" id="GO:0008017">
    <property type="term" value="F:microtubule binding"/>
    <property type="evidence" value="ECO:0007669"/>
    <property type="project" value="InterPro"/>
</dbReference>
<sequence>MAGASSSSSSSSTGGKARRVRVALRVRPRKPTEQDECLALVPESASVQIPGRDGQWQEFQLDNVYGPDTTQRAIFDANVRPMLDEALTGVNATVFAYGMTGSGKTFTIEGTAEHPGIVINTVMYLLAKRTHANDFSFSVSFFEIYCENVIDLLAATRPTSSGATAPSGNQSASGQGSLNGSGSKSLDIRTGEHGEIMVVGLQSVAVGEYGDFQRAYRKAAENRSVAATNLNERSSRSHLVIQIHLKRKRGPGKAGLRAKINLVDLAGSENNRRTGNKGQQLKESGAINTSLFTLGKVVDALNEGLPRVPYRESKMTRILQDSLGGKAAALIIANVAGSKQSKRAAPTSAASRKPMTATAAAGAPGISLDDIKAYAYVDSANEKLHDKLKHEFLAELETKLPVAAPAPPPRPPQTPPRHLLAPRNPMLDMTPNTSATVTRLLLDKADAHFDAGEYADAANKYRSALAFRLAPEDRARCAARIAFCAARVTAPAPLAEPAHTTDPAAPATVEASPAVVRKRRKARPPRVVVLDDDDEDRMEAEAPASPPPPPVPAAPAPESDGATVDLTVLATGPTARRKRKLWKGASKLSTGPASTTIPSITLSDTDEPNNAKDGDYVHIPEASPPPRGPSPPPASAKSRHSGTDQVRAAVRDAEADGVADALLETLNSGNVEKIHALPQIGKSRAQQLVDHTTIHGRFERIEGVLAVHGFGVKLAVKLVEGFRKARVAAVGKREAA</sequence>
<dbReference type="PRINTS" id="PR00380">
    <property type="entry name" value="KINESINHEAVY"/>
</dbReference>
<organism evidence="9 10">
    <name type="scientific">Allomyces macrogynus (strain ATCC 38327)</name>
    <name type="common">Allomyces javanicus var. macrogynus</name>
    <dbReference type="NCBI Taxonomy" id="578462"/>
    <lineage>
        <taxon>Eukaryota</taxon>
        <taxon>Fungi</taxon>
        <taxon>Fungi incertae sedis</taxon>
        <taxon>Blastocladiomycota</taxon>
        <taxon>Blastocladiomycetes</taxon>
        <taxon>Blastocladiales</taxon>
        <taxon>Blastocladiaceae</taxon>
        <taxon>Allomyces</taxon>
    </lineage>
</organism>
<dbReference type="eggNOG" id="KOG0242">
    <property type="taxonomic scope" value="Eukaryota"/>
</dbReference>
<dbReference type="Gene3D" id="1.10.150.280">
    <property type="entry name" value="AF1531-like domain"/>
    <property type="match status" value="1"/>
</dbReference>
<name>A0A0L0T7J1_ALLM3</name>
<feature type="compositionally biased region" description="Pro residues" evidence="7">
    <location>
        <begin position="622"/>
        <end position="634"/>
    </location>
</feature>
<dbReference type="GO" id="GO:0007018">
    <property type="term" value="P:microtubule-based movement"/>
    <property type="evidence" value="ECO:0007669"/>
    <property type="project" value="InterPro"/>
</dbReference>
<feature type="compositionally biased region" description="Polar residues" evidence="7">
    <location>
        <begin position="160"/>
        <end position="184"/>
    </location>
</feature>
<dbReference type="GO" id="GO:0005874">
    <property type="term" value="C:microtubule"/>
    <property type="evidence" value="ECO:0007669"/>
    <property type="project" value="UniProtKB-KW"/>
</dbReference>
<accession>A0A0L0T7J1</accession>
<dbReference type="GO" id="GO:0007052">
    <property type="term" value="P:mitotic spindle organization"/>
    <property type="evidence" value="ECO:0007669"/>
    <property type="project" value="TreeGrafter"/>
</dbReference>
<evidence type="ECO:0000256" key="7">
    <source>
        <dbReference type="SAM" id="MobiDB-lite"/>
    </source>
</evidence>
<keyword evidence="3 5" id="KW-0067">ATP-binding</keyword>
<feature type="compositionally biased region" description="Pro residues" evidence="7">
    <location>
        <begin position="544"/>
        <end position="555"/>
    </location>
</feature>
<dbReference type="Gene3D" id="3.40.850.10">
    <property type="entry name" value="Kinesin motor domain"/>
    <property type="match status" value="1"/>
</dbReference>
<evidence type="ECO:0000256" key="6">
    <source>
        <dbReference type="RuleBase" id="RU000394"/>
    </source>
</evidence>
<dbReference type="InterPro" id="IPR019821">
    <property type="entry name" value="Kinesin_motor_CS"/>
</dbReference>
<feature type="compositionally biased region" description="Low complexity" evidence="7">
    <location>
        <begin position="1"/>
        <end position="12"/>
    </location>
</feature>
<evidence type="ECO:0000256" key="2">
    <source>
        <dbReference type="ARBA" id="ARBA00022741"/>
    </source>
</evidence>
<proteinExistence type="inferred from homology"/>
<evidence type="ECO:0000313" key="9">
    <source>
        <dbReference type="EMBL" id="KNE70778.1"/>
    </source>
</evidence>
<feature type="binding site" evidence="5">
    <location>
        <begin position="98"/>
        <end position="105"/>
    </location>
    <ligand>
        <name>ATP</name>
        <dbReference type="ChEBI" id="CHEBI:30616"/>
    </ligand>
</feature>
<feature type="region of interest" description="Disordered" evidence="7">
    <location>
        <begin position="160"/>
        <end position="186"/>
    </location>
</feature>
<evidence type="ECO:0000256" key="1">
    <source>
        <dbReference type="ARBA" id="ARBA00022701"/>
    </source>
</evidence>
<keyword evidence="10" id="KW-1185">Reference proteome</keyword>
<dbReference type="Proteomes" id="UP000054350">
    <property type="component" value="Unassembled WGS sequence"/>
</dbReference>
<feature type="compositionally biased region" description="Polar residues" evidence="7">
    <location>
        <begin position="587"/>
        <end position="603"/>
    </location>
</feature>
<evidence type="ECO:0000256" key="5">
    <source>
        <dbReference type="PROSITE-ProRule" id="PRU00283"/>
    </source>
</evidence>
<dbReference type="GO" id="GO:0005875">
    <property type="term" value="C:microtubule associated complex"/>
    <property type="evidence" value="ECO:0007669"/>
    <property type="project" value="TreeGrafter"/>
</dbReference>
<protein>
    <recommendedName>
        <fullName evidence="6">Kinesin-like protein</fullName>
    </recommendedName>
</protein>
<dbReference type="SUPFAM" id="SSF47781">
    <property type="entry name" value="RuvA domain 2-like"/>
    <property type="match status" value="1"/>
</dbReference>
<comment type="similarity">
    <text evidence="5 6">Belongs to the TRAFAC class myosin-kinesin ATPase superfamily. Kinesin family.</text>
</comment>
<keyword evidence="1 6" id="KW-0493">Microtubule</keyword>
<dbReference type="InterPro" id="IPR027640">
    <property type="entry name" value="Kinesin-like_fam"/>
</dbReference>
<feature type="compositionally biased region" description="Low complexity" evidence="7">
    <location>
        <begin position="495"/>
        <end position="508"/>
    </location>
</feature>
<feature type="region of interest" description="Disordered" evidence="7">
    <location>
        <begin position="1"/>
        <end position="21"/>
    </location>
</feature>
<dbReference type="AlphaFoldDB" id="A0A0L0T7J1"/>
<dbReference type="Pfam" id="PF00225">
    <property type="entry name" value="Kinesin"/>
    <property type="match status" value="1"/>
</dbReference>
<dbReference type="STRING" id="578462.A0A0L0T7J1"/>
<dbReference type="PROSITE" id="PS00411">
    <property type="entry name" value="KINESIN_MOTOR_1"/>
    <property type="match status" value="1"/>
</dbReference>
<dbReference type="PANTHER" id="PTHR47969:SF9">
    <property type="entry name" value="KINESIN-LIKE PROTEIN"/>
    <property type="match status" value="1"/>
</dbReference>
<reference evidence="9 10" key="1">
    <citation type="submission" date="2009-11" db="EMBL/GenBank/DDBJ databases">
        <title>Annotation of Allomyces macrogynus ATCC 38327.</title>
        <authorList>
            <consortium name="The Broad Institute Genome Sequencing Platform"/>
            <person name="Russ C."/>
            <person name="Cuomo C."/>
            <person name="Burger G."/>
            <person name="Gray M.W."/>
            <person name="Holland P.W.H."/>
            <person name="King N."/>
            <person name="Lang F.B.F."/>
            <person name="Roger A.J."/>
            <person name="Ruiz-Trillo I."/>
            <person name="Young S.K."/>
            <person name="Zeng Q."/>
            <person name="Gargeya S."/>
            <person name="Fitzgerald M."/>
            <person name="Haas B."/>
            <person name="Abouelleil A."/>
            <person name="Alvarado L."/>
            <person name="Arachchi H.M."/>
            <person name="Berlin A."/>
            <person name="Chapman S.B."/>
            <person name="Gearin G."/>
            <person name="Goldberg J."/>
            <person name="Griggs A."/>
            <person name="Gujja S."/>
            <person name="Hansen M."/>
            <person name="Heiman D."/>
            <person name="Howarth C."/>
            <person name="Larimer J."/>
            <person name="Lui A."/>
            <person name="MacDonald P.J.P."/>
            <person name="McCowen C."/>
            <person name="Montmayeur A."/>
            <person name="Murphy C."/>
            <person name="Neiman D."/>
            <person name="Pearson M."/>
            <person name="Priest M."/>
            <person name="Roberts A."/>
            <person name="Saif S."/>
            <person name="Shea T."/>
            <person name="Sisk P."/>
            <person name="Stolte C."/>
            <person name="Sykes S."/>
            <person name="Wortman J."/>
            <person name="Nusbaum C."/>
            <person name="Birren B."/>
        </authorList>
    </citation>
    <scope>NUCLEOTIDE SEQUENCE [LARGE SCALE GENOMIC DNA]</scope>
    <source>
        <strain evidence="9 10">ATCC 38327</strain>
    </source>
</reference>
<dbReference type="PROSITE" id="PS50067">
    <property type="entry name" value="KINESIN_MOTOR_2"/>
    <property type="match status" value="1"/>
</dbReference>
<evidence type="ECO:0000259" key="8">
    <source>
        <dbReference type="PROSITE" id="PS50067"/>
    </source>
</evidence>
<dbReference type="InterPro" id="IPR010994">
    <property type="entry name" value="RuvA_2-like"/>
</dbReference>
<feature type="compositionally biased region" description="Basic and acidic residues" evidence="7">
    <location>
        <begin position="609"/>
        <end position="618"/>
    </location>
</feature>
<dbReference type="VEuPathDB" id="FungiDB:AMAG_14902"/>
<gene>
    <name evidence="9" type="ORF">AMAG_14902</name>
</gene>
<evidence type="ECO:0000313" key="10">
    <source>
        <dbReference type="Proteomes" id="UP000054350"/>
    </source>
</evidence>
<dbReference type="GO" id="GO:0003777">
    <property type="term" value="F:microtubule motor activity"/>
    <property type="evidence" value="ECO:0007669"/>
    <property type="project" value="InterPro"/>
</dbReference>